<dbReference type="NCBIfam" id="TIGR01662">
    <property type="entry name" value="HAD-SF-IIIA"/>
    <property type="match status" value="1"/>
</dbReference>
<accession>A0A2W4TMG7</accession>
<dbReference type="InterPro" id="IPR023214">
    <property type="entry name" value="HAD_sf"/>
</dbReference>
<evidence type="ECO:0000256" key="2">
    <source>
        <dbReference type="ARBA" id="ARBA00005628"/>
    </source>
</evidence>
<comment type="caution">
    <text evidence="9">The sequence shown here is derived from an EMBL/GenBank/DDBJ whole genome shotgun (WGS) entry which is preliminary data.</text>
</comment>
<proteinExistence type="inferred from homology"/>
<dbReference type="Pfam" id="PF13242">
    <property type="entry name" value="Hydrolase_like"/>
    <property type="match status" value="1"/>
</dbReference>
<keyword evidence="6" id="KW-0119">Carbohydrate metabolism</keyword>
<dbReference type="GO" id="GO:0016740">
    <property type="term" value="F:transferase activity"/>
    <property type="evidence" value="ECO:0007669"/>
    <property type="project" value="UniProtKB-KW"/>
</dbReference>
<dbReference type="GO" id="GO:0046872">
    <property type="term" value="F:metal ion binding"/>
    <property type="evidence" value="ECO:0007669"/>
    <property type="project" value="UniProtKB-KW"/>
</dbReference>
<evidence type="ECO:0000256" key="3">
    <source>
        <dbReference type="ARBA" id="ARBA00022490"/>
    </source>
</evidence>
<keyword evidence="5" id="KW-0378">Hydrolase</keyword>
<dbReference type="Proteomes" id="UP000249396">
    <property type="component" value="Unassembled WGS sequence"/>
</dbReference>
<comment type="similarity">
    <text evidence="2">Belongs to the GmhB family.</text>
</comment>
<evidence type="ECO:0000313" key="9">
    <source>
        <dbReference type="EMBL" id="PZN83527.1"/>
    </source>
</evidence>
<dbReference type="Gene3D" id="3.40.50.1000">
    <property type="entry name" value="HAD superfamily/HAD-like"/>
    <property type="match status" value="1"/>
</dbReference>
<dbReference type="GO" id="GO:0016791">
    <property type="term" value="F:phosphatase activity"/>
    <property type="evidence" value="ECO:0007669"/>
    <property type="project" value="InterPro"/>
</dbReference>
<dbReference type="InterPro" id="IPR004446">
    <property type="entry name" value="Heptose_bisP_phosphatase"/>
</dbReference>
<evidence type="ECO:0000256" key="1">
    <source>
        <dbReference type="ARBA" id="ARBA00004496"/>
    </source>
</evidence>
<evidence type="ECO:0000259" key="8">
    <source>
        <dbReference type="Pfam" id="PF00483"/>
    </source>
</evidence>
<dbReference type="PANTHER" id="PTHR42891:SF1">
    <property type="entry name" value="D-GLYCERO-BETA-D-MANNO-HEPTOSE-1,7-BISPHOSPHATE 7-PHOSPHATASE"/>
    <property type="match status" value="1"/>
</dbReference>
<gene>
    <name evidence="9" type="ORF">DM484_04190</name>
</gene>
<evidence type="ECO:0000256" key="4">
    <source>
        <dbReference type="ARBA" id="ARBA00022723"/>
    </source>
</evidence>
<dbReference type="SUPFAM" id="SSF56784">
    <property type="entry name" value="HAD-like"/>
    <property type="match status" value="1"/>
</dbReference>
<keyword evidence="3" id="KW-0963">Cytoplasm</keyword>
<dbReference type="InterPro" id="IPR005835">
    <property type="entry name" value="NTP_transferase_dom"/>
</dbReference>
<dbReference type="InterPro" id="IPR029044">
    <property type="entry name" value="Nucleotide-diphossugar_trans"/>
</dbReference>
<dbReference type="CDD" id="cd07503">
    <property type="entry name" value="HAD_HisB-N"/>
    <property type="match status" value="1"/>
</dbReference>
<organism evidence="9 10">
    <name type="scientific">Candidatus Methylumidiphilus alinenensis</name>
    <dbReference type="NCBI Taxonomy" id="2202197"/>
    <lineage>
        <taxon>Bacteria</taxon>
        <taxon>Pseudomonadati</taxon>
        <taxon>Pseudomonadota</taxon>
        <taxon>Gammaproteobacteria</taxon>
        <taxon>Methylococcales</taxon>
        <taxon>Candidatus Methylumidiphilus</taxon>
    </lineage>
</organism>
<dbReference type="InterPro" id="IPR036412">
    <property type="entry name" value="HAD-like_sf"/>
</dbReference>
<dbReference type="SUPFAM" id="SSF53448">
    <property type="entry name" value="Nucleotide-diphospho-sugar transferases"/>
    <property type="match status" value="1"/>
</dbReference>
<dbReference type="InterPro" id="IPR006543">
    <property type="entry name" value="Histidinol-phos"/>
</dbReference>
<name>A0A2W4TMG7_9GAMM</name>
<dbReference type="GO" id="GO:0005975">
    <property type="term" value="P:carbohydrate metabolic process"/>
    <property type="evidence" value="ECO:0007669"/>
    <property type="project" value="InterPro"/>
</dbReference>
<feature type="domain" description="Nucleotidyl transferase" evidence="8">
    <location>
        <begin position="5"/>
        <end position="225"/>
    </location>
</feature>
<dbReference type="Gene3D" id="3.90.550.10">
    <property type="entry name" value="Spore Coat Polysaccharide Biosynthesis Protein SpsA, Chain A"/>
    <property type="match status" value="1"/>
</dbReference>
<evidence type="ECO:0000256" key="6">
    <source>
        <dbReference type="ARBA" id="ARBA00023277"/>
    </source>
</evidence>
<dbReference type="PANTHER" id="PTHR42891">
    <property type="entry name" value="D-GLYCERO-BETA-D-MANNO-HEPTOSE-1,7-BISPHOSPHATE 7-PHOSPHATASE"/>
    <property type="match status" value="1"/>
</dbReference>
<protein>
    <recommendedName>
        <fullName evidence="7">D,D-heptose 1,7-bisphosphate phosphatase</fullName>
    </recommendedName>
</protein>
<dbReference type="GO" id="GO:0005737">
    <property type="term" value="C:cytoplasm"/>
    <property type="evidence" value="ECO:0007669"/>
    <property type="project" value="UniProtKB-SubCell"/>
</dbReference>
<reference evidence="9 10" key="1">
    <citation type="journal article" date="2018" name="Aquat. Microb. Ecol.">
        <title>Gammaproteobacterial methanotrophs dominate.</title>
        <authorList>
            <person name="Rissanen A.J."/>
            <person name="Saarenheimo J."/>
            <person name="Tiirola M."/>
            <person name="Peura S."/>
            <person name="Aalto S.L."/>
            <person name="Karvinen A."/>
            <person name="Nykanen H."/>
        </authorList>
    </citation>
    <scope>NUCLEOTIDE SEQUENCE [LARGE SCALE GENOMIC DNA]</scope>
    <source>
        <strain evidence="9">AMbin10</strain>
    </source>
</reference>
<sequence length="395" mass="43835">MTRQAVILVGGQGTRLGALTVQTPKPLLKVGRQPFLSYVIESLFRQGFDDILLLAGYQADAVAQFASEFPLSGVALRCVVEEMPLGTGGALRHARELLDDHFILLNGDTLFDINLNDLALPVIGEGLVRVALRRVPDTSRYGRIVLAGEKITAMQEKGFSGEGLINGGVYLLAKGCLDFLPEGRSSLEQDLFPRLIEDQRIGGREYTGFFLDIGIPVDFEAAQASVPNSRLRPAAFLDRDGVLNEDTHYVFRPEQVRWIEGAKAAVKQLNDAGYYVFVVTNQAGIARGYYDGSQVNALHDWMQQELRMVGAHVDAFYYCPHHPDFGPTCSCRKPEPGMILRALEEWPVNIKQSVLIGDKESDIESANRAGIPGYRFESSQRLDRLIREIIETHRS</sequence>
<dbReference type="Pfam" id="PF00483">
    <property type="entry name" value="NTP_transferase"/>
    <property type="match status" value="1"/>
</dbReference>
<evidence type="ECO:0000256" key="7">
    <source>
        <dbReference type="ARBA" id="ARBA00031828"/>
    </source>
</evidence>
<dbReference type="NCBIfam" id="TIGR01656">
    <property type="entry name" value="Histidinol-ppas"/>
    <property type="match status" value="1"/>
</dbReference>
<dbReference type="AlphaFoldDB" id="A0A2W4TMG7"/>
<keyword evidence="4" id="KW-0479">Metal-binding</keyword>
<keyword evidence="9" id="KW-0808">Transferase</keyword>
<evidence type="ECO:0000313" key="10">
    <source>
        <dbReference type="Proteomes" id="UP000249396"/>
    </source>
</evidence>
<dbReference type="InterPro" id="IPR006549">
    <property type="entry name" value="HAD-SF_hydro_IIIA"/>
</dbReference>
<comment type="subcellular location">
    <subcellularLocation>
        <location evidence="1">Cytoplasm</location>
    </subcellularLocation>
</comment>
<dbReference type="EMBL" id="QJPH01000185">
    <property type="protein sequence ID" value="PZN83527.1"/>
    <property type="molecule type" value="Genomic_DNA"/>
</dbReference>
<evidence type="ECO:0000256" key="5">
    <source>
        <dbReference type="ARBA" id="ARBA00022801"/>
    </source>
</evidence>